<feature type="compositionally biased region" description="Pro residues" evidence="1">
    <location>
        <begin position="157"/>
        <end position="166"/>
    </location>
</feature>
<organism evidence="2 3">
    <name type="scientific">Mycena albidolilacea</name>
    <dbReference type="NCBI Taxonomy" id="1033008"/>
    <lineage>
        <taxon>Eukaryota</taxon>
        <taxon>Fungi</taxon>
        <taxon>Dikarya</taxon>
        <taxon>Basidiomycota</taxon>
        <taxon>Agaricomycotina</taxon>
        <taxon>Agaricomycetes</taxon>
        <taxon>Agaricomycetidae</taxon>
        <taxon>Agaricales</taxon>
        <taxon>Marasmiineae</taxon>
        <taxon>Mycenaceae</taxon>
        <taxon>Mycena</taxon>
    </lineage>
</organism>
<feature type="region of interest" description="Disordered" evidence="1">
    <location>
        <begin position="53"/>
        <end position="73"/>
    </location>
</feature>
<feature type="compositionally biased region" description="Basic and acidic residues" evidence="1">
    <location>
        <begin position="753"/>
        <end position="774"/>
    </location>
</feature>
<feature type="compositionally biased region" description="Polar residues" evidence="1">
    <location>
        <begin position="510"/>
        <end position="520"/>
    </location>
</feature>
<feature type="region of interest" description="Disordered" evidence="1">
    <location>
        <begin position="1"/>
        <end position="31"/>
    </location>
</feature>
<feature type="compositionally biased region" description="Basic residues" evidence="1">
    <location>
        <begin position="293"/>
        <end position="308"/>
    </location>
</feature>
<feature type="region of interest" description="Disordered" evidence="1">
    <location>
        <begin position="153"/>
        <end position="520"/>
    </location>
</feature>
<feature type="compositionally biased region" description="Gly residues" evidence="1">
    <location>
        <begin position="624"/>
        <end position="648"/>
    </location>
</feature>
<feature type="compositionally biased region" description="Acidic residues" evidence="1">
    <location>
        <begin position="62"/>
        <end position="71"/>
    </location>
</feature>
<protein>
    <submittedName>
        <fullName evidence="2">Uncharacterized protein</fullName>
    </submittedName>
</protein>
<feature type="compositionally biased region" description="Gly residues" evidence="1">
    <location>
        <begin position="905"/>
        <end position="914"/>
    </location>
</feature>
<feature type="compositionally biased region" description="Polar residues" evidence="1">
    <location>
        <begin position="414"/>
        <end position="427"/>
    </location>
</feature>
<feature type="compositionally biased region" description="Low complexity" evidence="1">
    <location>
        <begin position="614"/>
        <end position="623"/>
    </location>
</feature>
<feature type="compositionally biased region" description="Low complexity" evidence="1">
    <location>
        <begin position="120"/>
        <end position="137"/>
    </location>
</feature>
<feature type="compositionally biased region" description="Acidic residues" evidence="1">
    <location>
        <begin position="742"/>
        <end position="752"/>
    </location>
</feature>
<dbReference type="AlphaFoldDB" id="A0AAD7A914"/>
<feature type="compositionally biased region" description="Low complexity" evidence="1">
    <location>
        <begin position="375"/>
        <end position="390"/>
    </location>
</feature>
<feature type="region of interest" description="Disordered" evidence="1">
    <location>
        <begin position="716"/>
        <end position="846"/>
    </location>
</feature>
<comment type="caution">
    <text evidence="2">The sequence shown here is derived from an EMBL/GenBank/DDBJ whole genome shotgun (WGS) entry which is preliminary data.</text>
</comment>
<feature type="region of interest" description="Disordered" evidence="1">
    <location>
        <begin position="889"/>
        <end position="914"/>
    </location>
</feature>
<feature type="compositionally biased region" description="Pro residues" evidence="1">
    <location>
        <begin position="317"/>
        <end position="332"/>
    </location>
</feature>
<dbReference type="EMBL" id="JARIHO010000012">
    <property type="protein sequence ID" value="KAJ7352429.1"/>
    <property type="molecule type" value="Genomic_DNA"/>
</dbReference>
<feature type="compositionally biased region" description="Basic and acidic residues" evidence="1">
    <location>
        <begin position="243"/>
        <end position="258"/>
    </location>
</feature>
<keyword evidence="3" id="KW-1185">Reference proteome</keyword>
<evidence type="ECO:0000313" key="3">
    <source>
        <dbReference type="Proteomes" id="UP001218218"/>
    </source>
</evidence>
<name>A0AAD7A914_9AGAR</name>
<evidence type="ECO:0000313" key="2">
    <source>
        <dbReference type="EMBL" id="KAJ7352429.1"/>
    </source>
</evidence>
<feature type="compositionally biased region" description="Low complexity" evidence="1">
    <location>
        <begin position="428"/>
        <end position="454"/>
    </location>
</feature>
<feature type="compositionally biased region" description="Pro residues" evidence="1">
    <location>
        <begin position="551"/>
        <end position="564"/>
    </location>
</feature>
<feature type="compositionally biased region" description="Basic and acidic residues" evidence="1">
    <location>
        <begin position="825"/>
        <end position="835"/>
    </location>
</feature>
<feature type="compositionally biased region" description="Pro residues" evidence="1">
    <location>
        <begin position="10"/>
        <end position="26"/>
    </location>
</feature>
<feature type="region of interest" description="Disordered" evidence="1">
    <location>
        <begin position="103"/>
        <end position="141"/>
    </location>
</feature>
<gene>
    <name evidence="2" type="ORF">DFH08DRAFT_934830</name>
</gene>
<feature type="compositionally biased region" description="Basic residues" evidence="1">
    <location>
        <begin position="259"/>
        <end position="271"/>
    </location>
</feature>
<reference evidence="2" key="1">
    <citation type="submission" date="2023-03" db="EMBL/GenBank/DDBJ databases">
        <title>Massive genome expansion in bonnet fungi (Mycena s.s.) driven by repeated elements and novel gene families across ecological guilds.</title>
        <authorList>
            <consortium name="Lawrence Berkeley National Laboratory"/>
            <person name="Harder C.B."/>
            <person name="Miyauchi S."/>
            <person name="Viragh M."/>
            <person name="Kuo A."/>
            <person name="Thoen E."/>
            <person name="Andreopoulos B."/>
            <person name="Lu D."/>
            <person name="Skrede I."/>
            <person name="Drula E."/>
            <person name="Henrissat B."/>
            <person name="Morin E."/>
            <person name="Kohler A."/>
            <person name="Barry K."/>
            <person name="LaButti K."/>
            <person name="Morin E."/>
            <person name="Salamov A."/>
            <person name="Lipzen A."/>
            <person name="Mereny Z."/>
            <person name="Hegedus B."/>
            <person name="Baldrian P."/>
            <person name="Stursova M."/>
            <person name="Weitz H."/>
            <person name="Taylor A."/>
            <person name="Grigoriev I.V."/>
            <person name="Nagy L.G."/>
            <person name="Martin F."/>
            <person name="Kauserud H."/>
        </authorList>
    </citation>
    <scope>NUCLEOTIDE SEQUENCE</scope>
    <source>
        <strain evidence="2">CBHHK002</strain>
    </source>
</reference>
<feature type="compositionally biased region" description="Basic and acidic residues" evidence="1">
    <location>
        <begin position="725"/>
        <end position="741"/>
    </location>
</feature>
<proteinExistence type="predicted"/>
<feature type="region of interest" description="Disordered" evidence="1">
    <location>
        <begin position="551"/>
        <end position="686"/>
    </location>
</feature>
<sequence>MDTNFTFPARPGPVPRPQPVHPPSEPPNRESNAIRASVLDAALQLGFGGNGGLADWMSNNAVDEEEEDDEASQISLFQRPKFCLQLASQPRFCNDITNIYLQDTTSKGPLSATSDEYGNYSYSTPPTSTSSHSETFHPPQPQVHFQAQPVAVISTPFPFPEPPPAPSASSSGNKLRKARRADGYESDGGYVSDGGKKARVRTKSKTAKDAPPPTMPIGEPMELVALTKEEKKRRKKELGKSTPSKDHGAETDAEDAVKAKSKPPKPKKKEKKPSTDAGGYETDDGYVSSSGKKATKTGRGRFFSLRRKPSSDTASEAPPPVPELVPELPPMPEFDLPIASRFATTFEGGSGAPSRSETPLLPPSRPFASPGMGNSGSSASSLSSSSNSLLTPGDQDSFAPARGGVRFADDVGDQLNSRANSGSNSPPSTASGGKSKFFGFSRSGSSNSLDGSPKQAKHVPSPIATLSPSAPNSALDARSPSPIAGSPFVVLTPINTNISSGYAPPRAVSPSPSTATDNIVPSSDFIIPSRSGSPLPPSPNVLAYYNYDAVPPSPPPTMPLPRAPPSSSGRAREANTEPVLGLARLRGMSQDRGGRSPVAGRSVSPSPTATSGAPGMMSLRPMSPGGGGGLRPVSPGGGLRPVSPGGGLRPVSPGGLMSPVQRGRAAPFPTQPVSGSRPAPGTVGPGLAARAKVQRYRDLYAIQIPATPDDARRARFADEADDEVDIRVEDWDEDDRGRREEYEYEAEEDGDGEEMREVLGRFRDPHTQREEKGRRMAIALERNNSGALRPGIGRPIRPSSPSPSRPTEVDDARYPQGAYSDDDEASRYPDEDRTAGRSTMYRVEGGRETMRWSGYTVDTRASFLDVDKSEQARGALVNRVGEMFDLSGRERSAAPPVPKLPAGLVAGGPGGNRF</sequence>
<dbReference type="Proteomes" id="UP001218218">
    <property type="component" value="Unassembled WGS sequence"/>
</dbReference>
<feature type="compositionally biased region" description="Polar residues" evidence="1">
    <location>
        <begin position="103"/>
        <end position="116"/>
    </location>
</feature>
<accession>A0AAD7A914</accession>
<evidence type="ECO:0000256" key="1">
    <source>
        <dbReference type="SAM" id="MobiDB-lite"/>
    </source>
</evidence>